<sequence length="121" mass="13311">MAQNEHDMEALRPEFISRIKAELEELAEQSSGTEADRAPVALDQQSVGRLSRMDAMAAQEIAQASERRRAARKVALQAALGRFEEDEYGYCVDCGEPIALGRLKADPAVTLCIQCAQMGER</sequence>
<dbReference type="PANTHER" id="PTHR33823:SF2">
    <property type="entry name" value="RNA POLYMERASE-BINDING TRANSCRIPTION FACTOR DKSA"/>
    <property type="match status" value="1"/>
</dbReference>
<feature type="domain" description="Zinc finger DksA/TraR C4-type" evidence="5">
    <location>
        <begin position="88"/>
        <end position="117"/>
    </location>
</feature>
<dbReference type="Pfam" id="PF01258">
    <property type="entry name" value="zf-dskA_traR"/>
    <property type="match status" value="1"/>
</dbReference>
<name>A0A916RER6_9HYPH</name>
<dbReference type="AlphaFoldDB" id="A0A916RER6"/>
<evidence type="ECO:0000256" key="4">
    <source>
        <dbReference type="PROSITE-ProRule" id="PRU00510"/>
    </source>
</evidence>
<reference evidence="6 7" key="1">
    <citation type="journal article" date="2014" name="Int. J. Syst. Evol. Microbiol.">
        <title>Complete genome sequence of Corynebacterium casei LMG S-19264T (=DSM 44701T), isolated from a smear-ripened cheese.</title>
        <authorList>
            <consortium name="US DOE Joint Genome Institute (JGI-PGF)"/>
            <person name="Walter F."/>
            <person name="Albersmeier A."/>
            <person name="Kalinowski J."/>
            <person name="Ruckert C."/>
        </authorList>
    </citation>
    <scope>NUCLEOTIDE SEQUENCE [LARGE SCALE GENOMIC DNA]</scope>
    <source>
        <strain evidence="6 7">CGMCC 1.15896</strain>
    </source>
</reference>
<dbReference type="GO" id="GO:0008270">
    <property type="term" value="F:zinc ion binding"/>
    <property type="evidence" value="ECO:0007669"/>
    <property type="project" value="UniProtKB-KW"/>
</dbReference>
<evidence type="ECO:0000256" key="1">
    <source>
        <dbReference type="ARBA" id="ARBA00022723"/>
    </source>
</evidence>
<keyword evidence="3" id="KW-0862">Zinc</keyword>
<dbReference type="PROSITE" id="PS51128">
    <property type="entry name" value="ZF_DKSA_2"/>
    <property type="match status" value="1"/>
</dbReference>
<dbReference type="Proteomes" id="UP000596977">
    <property type="component" value="Unassembled WGS sequence"/>
</dbReference>
<dbReference type="PANTHER" id="PTHR33823">
    <property type="entry name" value="RNA POLYMERASE-BINDING TRANSCRIPTION FACTOR DKSA-RELATED"/>
    <property type="match status" value="1"/>
</dbReference>
<dbReference type="Gene3D" id="1.20.120.910">
    <property type="entry name" value="DksA, coiled-coil domain"/>
    <property type="match status" value="1"/>
</dbReference>
<evidence type="ECO:0000313" key="7">
    <source>
        <dbReference type="Proteomes" id="UP000596977"/>
    </source>
</evidence>
<dbReference type="RefSeq" id="WP_244640818.1">
    <property type="nucleotide sequence ID" value="NZ_BMKB01000004.1"/>
</dbReference>
<keyword evidence="7" id="KW-1185">Reference proteome</keyword>
<keyword evidence="2" id="KW-0863">Zinc-finger</keyword>
<dbReference type="EMBL" id="BMKB01000004">
    <property type="protein sequence ID" value="GGA54987.1"/>
    <property type="molecule type" value="Genomic_DNA"/>
</dbReference>
<dbReference type="InterPro" id="IPR000962">
    <property type="entry name" value="Znf_DskA_TraR"/>
</dbReference>
<dbReference type="SUPFAM" id="SSF57716">
    <property type="entry name" value="Glucocorticoid receptor-like (DNA-binding domain)"/>
    <property type="match status" value="1"/>
</dbReference>
<protein>
    <submittedName>
        <fullName evidence="6">Molecular chaperone DnaK</fullName>
    </submittedName>
</protein>
<keyword evidence="1" id="KW-0479">Metal-binding</keyword>
<proteinExistence type="predicted"/>
<evidence type="ECO:0000259" key="5">
    <source>
        <dbReference type="Pfam" id="PF01258"/>
    </source>
</evidence>
<evidence type="ECO:0000256" key="2">
    <source>
        <dbReference type="ARBA" id="ARBA00022771"/>
    </source>
</evidence>
<organism evidence="6 7">
    <name type="scientific">Pelagibacterium lentulum</name>
    <dbReference type="NCBI Taxonomy" id="2029865"/>
    <lineage>
        <taxon>Bacteria</taxon>
        <taxon>Pseudomonadati</taxon>
        <taxon>Pseudomonadota</taxon>
        <taxon>Alphaproteobacteria</taxon>
        <taxon>Hyphomicrobiales</taxon>
        <taxon>Devosiaceae</taxon>
        <taxon>Pelagibacterium</taxon>
    </lineage>
</organism>
<comment type="caution">
    <text evidence="6">The sequence shown here is derived from an EMBL/GenBank/DDBJ whole genome shotgun (WGS) entry which is preliminary data.</text>
</comment>
<feature type="zinc finger region" description="dksA C4-type" evidence="4">
    <location>
        <begin position="91"/>
        <end position="115"/>
    </location>
</feature>
<evidence type="ECO:0000313" key="6">
    <source>
        <dbReference type="EMBL" id="GGA54987.1"/>
    </source>
</evidence>
<gene>
    <name evidence="6" type="ORF">GCM10011499_26420</name>
</gene>
<evidence type="ECO:0000256" key="3">
    <source>
        <dbReference type="ARBA" id="ARBA00022833"/>
    </source>
</evidence>
<accession>A0A916RER6</accession>